<feature type="signal peptide" evidence="1">
    <location>
        <begin position="1"/>
        <end position="20"/>
    </location>
</feature>
<feature type="chain" id="PRO_5028080185" evidence="1">
    <location>
        <begin position="21"/>
        <end position="367"/>
    </location>
</feature>
<evidence type="ECO:0000313" key="2">
    <source>
        <dbReference type="EMBL" id="HFT92539.1"/>
    </source>
</evidence>
<proteinExistence type="predicted"/>
<dbReference type="SUPFAM" id="SSF51004">
    <property type="entry name" value="C-terminal (heme d1) domain of cytochrome cd1-nitrite reductase"/>
    <property type="match status" value="1"/>
</dbReference>
<reference evidence="2" key="1">
    <citation type="journal article" date="2020" name="mSystems">
        <title>Genome- and Community-Level Interaction Insights into Carbon Utilization and Element Cycling Functions of Hydrothermarchaeota in Hydrothermal Sediment.</title>
        <authorList>
            <person name="Zhou Z."/>
            <person name="Liu Y."/>
            <person name="Xu W."/>
            <person name="Pan J."/>
            <person name="Luo Z.H."/>
            <person name="Li M."/>
        </authorList>
    </citation>
    <scope>NUCLEOTIDE SEQUENCE [LARGE SCALE GENOMIC DNA]</scope>
    <source>
        <strain evidence="2">SpSt-902</strain>
    </source>
</reference>
<organism evidence="2">
    <name type="scientific">Leptospirillum ferriphilum</name>
    <dbReference type="NCBI Taxonomy" id="178606"/>
    <lineage>
        <taxon>Bacteria</taxon>
        <taxon>Pseudomonadati</taxon>
        <taxon>Nitrospirota</taxon>
        <taxon>Nitrospiria</taxon>
        <taxon>Nitrospirales</taxon>
        <taxon>Nitrospiraceae</taxon>
        <taxon>Leptospirillum</taxon>
    </lineage>
</organism>
<gene>
    <name evidence="2" type="ORF">ENX03_01100</name>
</gene>
<dbReference type="EMBL" id="DTMM01000018">
    <property type="protein sequence ID" value="HFT92539.1"/>
    <property type="molecule type" value="Genomic_DNA"/>
</dbReference>
<name>A0A7C3LS90_9BACT</name>
<dbReference type="AlphaFoldDB" id="A0A7C3LS90"/>
<comment type="caution">
    <text evidence="2">The sequence shown here is derived from an EMBL/GenBank/DDBJ whole genome shotgun (WGS) entry which is preliminary data.</text>
</comment>
<keyword evidence="1" id="KW-0732">Signal</keyword>
<dbReference type="InterPro" id="IPR011048">
    <property type="entry name" value="Haem_d1_sf"/>
</dbReference>
<protein>
    <submittedName>
        <fullName evidence="2">Uncharacterized protein</fullName>
    </submittedName>
</protein>
<evidence type="ECO:0000256" key="1">
    <source>
        <dbReference type="SAM" id="SignalP"/>
    </source>
</evidence>
<accession>A0A7C3LS90</accession>
<sequence length="367" mass="41962">MKILILFLFVLFLEVTTVHAETSTISPVTKKDSVSPPAMETEKGHLHVIFTRDFTFQKIRAGLDTKDHWIFLTLFHDHQVLHIDQTTGKNLKIDAYLRRPEFAAFDPETRNLIVSQGDSRDYYVIPVGRYGPPVVVRTGLNPSWAGGAPGLGYYILAGAVHLLYRLDSHEVTLLDWMALGDRIKNVTLDRKRKRLYFPMYRKERLATVSIPDFRKTGEVELGDCEHPRQVFSGTDSGKTDLILLCRDGIYEGDEIKGDFRRIFRLRKKSGMMARVGGTGVLAISFPESRMVRLWSIPDQHFFREIRFDGRPVFLLGIPQTADFLLVTDNPLERRSRVRLIRWTPDKMLSPVPAVPRPLLPLPPVPSK</sequence>